<proteinExistence type="predicted"/>
<evidence type="ECO:0000313" key="2">
    <source>
        <dbReference type="Proteomes" id="UP000265520"/>
    </source>
</evidence>
<feature type="non-terminal residue" evidence="1">
    <location>
        <position position="1"/>
    </location>
</feature>
<name>A0A392RWN7_9FABA</name>
<dbReference type="EMBL" id="LXQA010274399">
    <property type="protein sequence ID" value="MCI39986.1"/>
    <property type="molecule type" value="Genomic_DNA"/>
</dbReference>
<sequence length="63" mass="6374">ISDISGSEKFTGHLPVKTGSYLVEKLRLGYIGGTDSVGNGTLGMTAGDISMGSKSPESPEVGS</sequence>
<keyword evidence="2" id="KW-1185">Reference proteome</keyword>
<dbReference type="AlphaFoldDB" id="A0A392RWN7"/>
<accession>A0A392RWN7</accession>
<organism evidence="1 2">
    <name type="scientific">Trifolium medium</name>
    <dbReference type="NCBI Taxonomy" id="97028"/>
    <lineage>
        <taxon>Eukaryota</taxon>
        <taxon>Viridiplantae</taxon>
        <taxon>Streptophyta</taxon>
        <taxon>Embryophyta</taxon>
        <taxon>Tracheophyta</taxon>
        <taxon>Spermatophyta</taxon>
        <taxon>Magnoliopsida</taxon>
        <taxon>eudicotyledons</taxon>
        <taxon>Gunneridae</taxon>
        <taxon>Pentapetalae</taxon>
        <taxon>rosids</taxon>
        <taxon>fabids</taxon>
        <taxon>Fabales</taxon>
        <taxon>Fabaceae</taxon>
        <taxon>Papilionoideae</taxon>
        <taxon>50 kb inversion clade</taxon>
        <taxon>NPAAA clade</taxon>
        <taxon>Hologalegina</taxon>
        <taxon>IRL clade</taxon>
        <taxon>Trifolieae</taxon>
        <taxon>Trifolium</taxon>
    </lineage>
</organism>
<evidence type="ECO:0000313" key="1">
    <source>
        <dbReference type="EMBL" id="MCI39986.1"/>
    </source>
</evidence>
<dbReference type="Proteomes" id="UP000265520">
    <property type="component" value="Unassembled WGS sequence"/>
</dbReference>
<reference evidence="1 2" key="1">
    <citation type="journal article" date="2018" name="Front. Plant Sci.">
        <title>Red Clover (Trifolium pratense) and Zigzag Clover (T. medium) - A Picture of Genomic Similarities and Differences.</title>
        <authorList>
            <person name="Dluhosova J."/>
            <person name="Istvanek J."/>
            <person name="Nedelnik J."/>
            <person name="Repkova J."/>
        </authorList>
    </citation>
    <scope>NUCLEOTIDE SEQUENCE [LARGE SCALE GENOMIC DNA]</scope>
    <source>
        <strain evidence="2">cv. 10/8</strain>
        <tissue evidence="1">Leaf</tissue>
    </source>
</reference>
<comment type="caution">
    <text evidence="1">The sequence shown here is derived from an EMBL/GenBank/DDBJ whole genome shotgun (WGS) entry which is preliminary data.</text>
</comment>
<protein>
    <submittedName>
        <fullName evidence="1">Uncharacterized protein</fullName>
    </submittedName>
</protein>